<keyword evidence="3" id="KW-1185">Reference proteome</keyword>
<keyword evidence="1" id="KW-0472">Membrane</keyword>
<feature type="transmembrane region" description="Helical" evidence="1">
    <location>
        <begin position="44"/>
        <end position="64"/>
    </location>
</feature>
<organism evidence="2 3">
    <name type="scientific">Hebeloma cylindrosporum</name>
    <dbReference type="NCBI Taxonomy" id="76867"/>
    <lineage>
        <taxon>Eukaryota</taxon>
        <taxon>Fungi</taxon>
        <taxon>Dikarya</taxon>
        <taxon>Basidiomycota</taxon>
        <taxon>Agaricomycotina</taxon>
        <taxon>Agaricomycetes</taxon>
        <taxon>Agaricomycetidae</taxon>
        <taxon>Agaricales</taxon>
        <taxon>Agaricineae</taxon>
        <taxon>Hymenogastraceae</taxon>
        <taxon>Hebeloma</taxon>
    </lineage>
</organism>
<evidence type="ECO:0000313" key="3">
    <source>
        <dbReference type="Proteomes" id="UP000053424"/>
    </source>
</evidence>
<dbReference type="AlphaFoldDB" id="A0A0C3BXA2"/>
<accession>A0A0C3BXA2</accession>
<dbReference type="STRING" id="686832.A0A0C3BXA2"/>
<reference evidence="2 3" key="1">
    <citation type="submission" date="2014-04" db="EMBL/GenBank/DDBJ databases">
        <authorList>
            <consortium name="DOE Joint Genome Institute"/>
            <person name="Kuo A."/>
            <person name="Gay G."/>
            <person name="Dore J."/>
            <person name="Kohler A."/>
            <person name="Nagy L.G."/>
            <person name="Floudas D."/>
            <person name="Copeland A."/>
            <person name="Barry K.W."/>
            <person name="Cichocki N."/>
            <person name="Veneault-Fourrey C."/>
            <person name="LaButti K."/>
            <person name="Lindquist E.A."/>
            <person name="Lipzen A."/>
            <person name="Lundell T."/>
            <person name="Morin E."/>
            <person name="Murat C."/>
            <person name="Sun H."/>
            <person name="Tunlid A."/>
            <person name="Henrissat B."/>
            <person name="Grigoriev I.V."/>
            <person name="Hibbett D.S."/>
            <person name="Martin F."/>
            <person name="Nordberg H.P."/>
            <person name="Cantor M.N."/>
            <person name="Hua S.X."/>
        </authorList>
    </citation>
    <scope>NUCLEOTIDE SEQUENCE [LARGE SCALE GENOMIC DNA]</scope>
    <source>
        <strain evidence="3">h7</strain>
    </source>
</reference>
<dbReference type="OrthoDB" id="3229610at2759"/>
<gene>
    <name evidence="2" type="ORF">M413DRAFT_77847</name>
</gene>
<dbReference type="HOGENOM" id="CLU_179470_1_0_1"/>
<feature type="transmembrane region" description="Helical" evidence="1">
    <location>
        <begin position="12"/>
        <end position="32"/>
    </location>
</feature>
<evidence type="ECO:0000313" key="2">
    <source>
        <dbReference type="EMBL" id="KIM36664.1"/>
    </source>
</evidence>
<keyword evidence="1" id="KW-0812">Transmembrane</keyword>
<evidence type="ECO:0000256" key="1">
    <source>
        <dbReference type="SAM" id="Phobius"/>
    </source>
</evidence>
<name>A0A0C3BXA2_HEBCY</name>
<sequence length="76" mass="9099">MYIPHQSLLAWKLAITALHLIAISLTTLRLWFRYQRRRLWMDDYTAIPPLIFNIINAIVVWMMYVEKGEKSSYLAE</sequence>
<keyword evidence="1" id="KW-1133">Transmembrane helix</keyword>
<protein>
    <submittedName>
        <fullName evidence="2">Uncharacterized protein</fullName>
    </submittedName>
</protein>
<reference evidence="3" key="2">
    <citation type="submission" date="2015-01" db="EMBL/GenBank/DDBJ databases">
        <title>Evolutionary Origins and Diversification of the Mycorrhizal Mutualists.</title>
        <authorList>
            <consortium name="DOE Joint Genome Institute"/>
            <consortium name="Mycorrhizal Genomics Consortium"/>
            <person name="Kohler A."/>
            <person name="Kuo A."/>
            <person name="Nagy L.G."/>
            <person name="Floudas D."/>
            <person name="Copeland A."/>
            <person name="Barry K.W."/>
            <person name="Cichocki N."/>
            <person name="Veneault-Fourrey C."/>
            <person name="LaButti K."/>
            <person name="Lindquist E.A."/>
            <person name="Lipzen A."/>
            <person name="Lundell T."/>
            <person name="Morin E."/>
            <person name="Murat C."/>
            <person name="Riley R."/>
            <person name="Ohm R."/>
            <person name="Sun H."/>
            <person name="Tunlid A."/>
            <person name="Henrissat B."/>
            <person name="Grigoriev I.V."/>
            <person name="Hibbett D.S."/>
            <person name="Martin F."/>
        </authorList>
    </citation>
    <scope>NUCLEOTIDE SEQUENCE [LARGE SCALE GENOMIC DNA]</scope>
    <source>
        <strain evidence="3">h7</strain>
    </source>
</reference>
<dbReference type="EMBL" id="KN831803">
    <property type="protein sequence ID" value="KIM36664.1"/>
    <property type="molecule type" value="Genomic_DNA"/>
</dbReference>
<dbReference type="Proteomes" id="UP000053424">
    <property type="component" value="Unassembled WGS sequence"/>
</dbReference>
<proteinExistence type="predicted"/>